<geneLocation type="mitochondrion" evidence="3"/>
<keyword evidence="1" id="KW-0812">Transmembrane</keyword>
<dbReference type="AlphaFoldDB" id="A0A101LW16"/>
<evidence type="ECO:0000313" key="3">
    <source>
        <dbReference type="EMBL" id="KUM46380.1"/>
    </source>
</evidence>
<organism evidence="3">
    <name type="scientific">Picea glauca</name>
    <name type="common">White spruce</name>
    <name type="synonym">Pinus glauca</name>
    <dbReference type="NCBI Taxonomy" id="3330"/>
    <lineage>
        <taxon>Eukaryota</taxon>
        <taxon>Viridiplantae</taxon>
        <taxon>Streptophyta</taxon>
        <taxon>Embryophyta</taxon>
        <taxon>Tracheophyta</taxon>
        <taxon>Spermatophyta</taxon>
        <taxon>Pinopsida</taxon>
        <taxon>Pinidae</taxon>
        <taxon>Conifers I</taxon>
        <taxon>Pinales</taxon>
        <taxon>Pinaceae</taxon>
        <taxon>Picea</taxon>
    </lineage>
</organism>
<proteinExistence type="predicted"/>
<feature type="signal peptide" evidence="2">
    <location>
        <begin position="1"/>
        <end position="20"/>
    </location>
</feature>
<accession>A0A101LW16</accession>
<keyword evidence="1" id="KW-0472">Membrane</keyword>
<keyword evidence="3" id="KW-0496">Mitochondrion</keyword>
<evidence type="ECO:0000256" key="1">
    <source>
        <dbReference type="SAM" id="Phobius"/>
    </source>
</evidence>
<dbReference type="EMBL" id="LKAM01000011">
    <property type="protein sequence ID" value="KUM46380.1"/>
    <property type="molecule type" value="Genomic_DNA"/>
</dbReference>
<evidence type="ECO:0000256" key="2">
    <source>
        <dbReference type="SAM" id="SignalP"/>
    </source>
</evidence>
<feature type="chain" id="PRO_5007100125" evidence="2">
    <location>
        <begin position="21"/>
        <end position="58"/>
    </location>
</feature>
<feature type="transmembrane region" description="Helical" evidence="1">
    <location>
        <begin position="30"/>
        <end position="50"/>
    </location>
</feature>
<gene>
    <name evidence="3" type="ORF">ABT39_MTgene1479</name>
</gene>
<comment type="caution">
    <text evidence="3">The sequence shown here is derived from an EMBL/GenBank/DDBJ whole genome shotgun (WGS) entry which is preliminary data.</text>
</comment>
<keyword evidence="1" id="KW-1133">Transmembrane helix</keyword>
<reference evidence="3" key="1">
    <citation type="journal article" date="2015" name="Genome Biol. Evol.">
        <title>Organellar Genomes of White Spruce (Picea glauca): Assembly and Annotation.</title>
        <authorList>
            <person name="Jackman S.D."/>
            <person name="Warren R.L."/>
            <person name="Gibb E.A."/>
            <person name="Vandervalk B.P."/>
            <person name="Mohamadi H."/>
            <person name="Chu J."/>
            <person name="Raymond A."/>
            <person name="Pleasance S."/>
            <person name="Coope R."/>
            <person name="Wildung M.R."/>
            <person name="Ritland C.E."/>
            <person name="Bousquet J."/>
            <person name="Jones S.J."/>
            <person name="Bohlmann J."/>
            <person name="Birol I."/>
        </authorList>
    </citation>
    <scope>NUCLEOTIDE SEQUENCE [LARGE SCALE GENOMIC DNA]</scope>
    <source>
        <tissue evidence="3">Flushing bud</tissue>
    </source>
</reference>
<protein>
    <submittedName>
        <fullName evidence="3">Uncharacterized protein</fullName>
    </submittedName>
</protein>
<sequence length="58" mass="6701">MPMSMLAFFLLLVLLRLDQPHLEQHINLQLQVQLLLVRILTLMLALLPFLSSLQPLPL</sequence>
<keyword evidence="2" id="KW-0732">Signal</keyword>
<name>A0A101LW16_PICGL</name>